<dbReference type="GO" id="GO:0003700">
    <property type="term" value="F:DNA-binding transcription factor activity"/>
    <property type="evidence" value="ECO:0007669"/>
    <property type="project" value="TreeGrafter"/>
</dbReference>
<evidence type="ECO:0000256" key="4">
    <source>
        <dbReference type="ARBA" id="ARBA00023163"/>
    </source>
</evidence>
<dbReference type="InterPro" id="IPR050109">
    <property type="entry name" value="HTH-type_TetR-like_transc_reg"/>
</dbReference>
<keyword evidence="8" id="KW-1185">Reference proteome</keyword>
<dbReference type="PROSITE" id="PS01081">
    <property type="entry name" value="HTH_TETR_1"/>
    <property type="match status" value="1"/>
</dbReference>
<dbReference type="Proteomes" id="UP000188184">
    <property type="component" value="Chromosome"/>
</dbReference>
<accession>A0A1Q2KWX8</accession>
<dbReference type="Gene3D" id="1.10.357.10">
    <property type="entry name" value="Tetracycline Repressor, domain 2"/>
    <property type="match status" value="1"/>
</dbReference>
<feature type="region of interest" description="Disordered" evidence="5">
    <location>
        <begin position="1"/>
        <end position="22"/>
    </location>
</feature>
<evidence type="ECO:0000256" key="5">
    <source>
        <dbReference type="SAM" id="MobiDB-lite"/>
    </source>
</evidence>
<dbReference type="EMBL" id="CP019640">
    <property type="protein sequence ID" value="AQQ52182.1"/>
    <property type="molecule type" value="Genomic_DNA"/>
</dbReference>
<organism evidence="7 8">
    <name type="scientific">Planococcus lenghuensis</name>
    <dbReference type="NCBI Taxonomy" id="2213202"/>
    <lineage>
        <taxon>Bacteria</taxon>
        <taxon>Bacillati</taxon>
        <taxon>Bacillota</taxon>
        <taxon>Bacilli</taxon>
        <taxon>Bacillales</taxon>
        <taxon>Caryophanaceae</taxon>
        <taxon>Planococcus</taxon>
    </lineage>
</organism>
<evidence type="ECO:0000256" key="1">
    <source>
        <dbReference type="ARBA" id="ARBA00022491"/>
    </source>
</evidence>
<dbReference type="SUPFAM" id="SSF48498">
    <property type="entry name" value="Tetracyclin repressor-like, C-terminal domain"/>
    <property type="match status" value="1"/>
</dbReference>
<keyword evidence="3" id="KW-0238">DNA-binding</keyword>
<dbReference type="AlphaFoldDB" id="A0A1Q2KWX8"/>
<name>A0A1Q2KWX8_9BACL</name>
<feature type="compositionally biased region" description="Basic residues" evidence="5">
    <location>
        <begin position="1"/>
        <end position="12"/>
    </location>
</feature>
<dbReference type="PANTHER" id="PTHR30055:SF175">
    <property type="entry name" value="HTH-TYPE TRANSCRIPTIONAL REPRESSOR KSTR2"/>
    <property type="match status" value="1"/>
</dbReference>
<evidence type="ECO:0000256" key="2">
    <source>
        <dbReference type="ARBA" id="ARBA00023015"/>
    </source>
</evidence>
<dbReference type="Gene3D" id="1.10.10.60">
    <property type="entry name" value="Homeodomain-like"/>
    <property type="match status" value="1"/>
</dbReference>
<dbReference type="GO" id="GO:0000976">
    <property type="term" value="F:transcription cis-regulatory region binding"/>
    <property type="evidence" value="ECO:0007669"/>
    <property type="project" value="TreeGrafter"/>
</dbReference>
<proteinExistence type="predicted"/>
<dbReference type="SUPFAM" id="SSF46689">
    <property type="entry name" value="Homeodomain-like"/>
    <property type="match status" value="1"/>
</dbReference>
<sequence length="209" mass="23492">MSVTPRQKRPPGRPRIDGQQTPTKELILRAATGLFLSNGYQDVSVDDVADKCDVTKATVYYYFGNKAALFTETMIQMMDRIRERMQAMLQEDVPLRVRLMNVADAQLRATVDIDMDGFMRETKNVLTAQQVQKMQQAEEELYTVLEEAFTEAVAAGEIGNIDPRFAAHAYISLVKIGNYRNAGSEGIFHSPEEAAEKIVAFFWNGLMNG</sequence>
<dbReference type="RefSeq" id="WP_232336769.1">
    <property type="nucleotide sequence ID" value="NZ_CP019640.1"/>
</dbReference>
<dbReference type="PANTHER" id="PTHR30055">
    <property type="entry name" value="HTH-TYPE TRANSCRIPTIONAL REGULATOR RUTR"/>
    <property type="match status" value="1"/>
</dbReference>
<gene>
    <name evidence="7" type="ORF">B0X71_03015</name>
</gene>
<evidence type="ECO:0000256" key="3">
    <source>
        <dbReference type="ARBA" id="ARBA00023125"/>
    </source>
</evidence>
<dbReference type="PRINTS" id="PR00455">
    <property type="entry name" value="HTHTETR"/>
</dbReference>
<reference evidence="7 8" key="1">
    <citation type="submission" date="2017-02" db="EMBL/GenBank/DDBJ databases">
        <title>The complete genomic sequence of a novel cold adapted crude oil-degrading bacterium Planococcus qaidamina Y42.</title>
        <authorList>
            <person name="Yang R."/>
        </authorList>
    </citation>
    <scope>NUCLEOTIDE SEQUENCE [LARGE SCALE GENOMIC DNA]</scope>
    <source>
        <strain evidence="7 8">Y42</strain>
    </source>
</reference>
<dbReference type="InterPro" id="IPR023772">
    <property type="entry name" value="DNA-bd_HTH_TetR-type_CS"/>
</dbReference>
<feature type="domain" description="HTH tetR-type" evidence="6">
    <location>
        <begin position="27"/>
        <end position="72"/>
    </location>
</feature>
<dbReference type="InterPro" id="IPR001647">
    <property type="entry name" value="HTH_TetR"/>
</dbReference>
<keyword evidence="2" id="KW-0805">Transcription regulation</keyword>
<evidence type="ECO:0000313" key="7">
    <source>
        <dbReference type="EMBL" id="AQQ52182.1"/>
    </source>
</evidence>
<keyword evidence="4" id="KW-0804">Transcription</keyword>
<dbReference type="KEGG" id="pmar:B0X71_03015"/>
<dbReference type="Pfam" id="PF00440">
    <property type="entry name" value="TetR_N"/>
    <property type="match status" value="1"/>
</dbReference>
<keyword evidence="1" id="KW-0678">Repressor</keyword>
<dbReference type="InterPro" id="IPR036271">
    <property type="entry name" value="Tet_transcr_reg_TetR-rel_C_sf"/>
</dbReference>
<protein>
    <recommendedName>
        <fullName evidence="6">HTH tetR-type domain-containing protein</fullName>
    </recommendedName>
</protein>
<evidence type="ECO:0000313" key="8">
    <source>
        <dbReference type="Proteomes" id="UP000188184"/>
    </source>
</evidence>
<evidence type="ECO:0000259" key="6">
    <source>
        <dbReference type="Pfam" id="PF00440"/>
    </source>
</evidence>
<dbReference type="InterPro" id="IPR009057">
    <property type="entry name" value="Homeodomain-like_sf"/>
</dbReference>